<dbReference type="AlphaFoldDB" id="H3ZNB9"/>
<name>H3ZNB9_THELN</name>
<dbReference type="Gene3D" id="1.10.10.10">
    <property type="entry name" value="Winged helix-like DNA-binding domain superfamily/Winged helix DNA-binding domain"/>
    <property type="match status" value="1"/>
</dbReference>
<dbReference type="GeneID" id="16549163"/>
<dbReference type="OrthoDB" id="132045at2157"/>
<keyword evidence="4" id="KW-1185">Reference proteome</keyword>
<dbReference type="KEGG" id="tlt:OCC_11392"/>
<dbReference type="STRING" id="523849.OCC_11392"/>
<dbReference type="SUPFAM" id="SSF46785">
    <property type="entry name" value="Winged helix' DNA-binding domain"/>
    <property type="match status" value="1"/>
</dbReference>
<protein>
    <submittedName>
        <fullName evidence="3">ATPase</fullName>
    </submittedName>
</protein>
<evidence type="ECO:0000259" key="2">
    <source>
        <dbReference type="Pfam" id="PF03008"/>
    </source>
</evidence>
<sequence length="455" mass="53984">MILKFIDREEELHALEELYAQDKAHLVLIYGRRRVGKTELVKQFIDGKKAFYFLAKKEPMELELDRLVRAFNRKFNVFIEAENLEEFFERVKEFGKIAFVIDEFPYWVEEDKGIPSTFQYIWDEVLKDSKVFLILLGSSISTMESLMSYKNPLYGRRTGQIKLRPLEFFHLREAFPRYSWEELVKVYGNIDGIPAYFQYFDDSLPVEKNIENNFYNKVSVLYEDAERLLKDELREPITYLNILKAINDGKTKLKEIANETRVAVTNLPKYLKVLQTLDLVKKEYPINQRKRGRGVYRVKDFYYRFWLRFVYPYRDDIEIGAISFEDFQSDFNRYLGEVFESVAGQFLIRTNRLGKLPFRFTKLGRWWHKGEEIDLVALNSITGEAGFFETKWKNLSEREARGILKDLKRKAGLTGIPGSYFGLIGKRIEGKENLREEGYLVFDLEDFNEVREKES</sequence>
<dbReference type="Pfam" id="PF01637">
    <property type="entry name" value="ATPase_2"/>
    <property type="match status" value="1"/>
</dbReference>
<dbReference type="InterPro" id="IPR036390">
    <property type="entry name" value="WH_DNA-bd_sf"/>
</dbReference>
<reference evidence="3 4" key="1">
    <citation type="journal article" date="2012" name="J. Bacteriol.">
        <title>Genome sequence of the model hyperthermophilic archaeon Thermococcus litoralis NS-C.</title>
        <authorList>
            <person name="Gardner A.F."/>
            <person name="Kumar S."/>
            <person name="Perler F.B."/>
        </authorList>
    </citation>
    <scope>NUCLEOTIDE SEQUENCE [LARGE SCALE GENOMIC DNA]</scope>
    <source>
        <strain evidence="4">ATCC 51850 / DSM 5473 / JCM 8560 / NS-C</strain>
    </source>
</reference>
<gene>
    <name evidence="3" type="ORF">OCC_11392</name>
</gene>
<dbReference type="RefSeq" id="WP_004068185.1">
    <property type="nucleotide sequence ID" value="NC_022084.1"/>
</dbReference>
<dbReference type="PaxDb" id="523849-OCC_11392"/>
<dbReference type="PANTHER" id="PTHR34704:SF2">
    <property type="entry name" value="ATPASE"/>
    <property type="match status" value="1"/>
</dbReference>
<dbReference type="HOGENOM" id="CLU_041137_3_0_2"/>
<organism evidence="3 4">
    <name type="scientific">Thermococcus litoralis (strain ATCC 51850 / DSM 5473 / JCM 8560 / NS-C)</name>
    <dbReference type="NCBI Taxonomy" id="523849"/>
    <lineage>
        <taxon>Archaea</taxon>
        <taxon>Methanobacteriati</taxon>
        <taxon>Methanobacteriota</taxon>
        <taxon>Thermococci</taxon>
        <taxon>Thermococcales</taxon>
        <taxon>Thermococcaceae</taxon>
        <taxon>Thermococcus</taxon>
    </lineage>
</organism>
<evidence type="ECO:0000259" key="1">
    <source>
        <dbReference type="Pfam" id="PF01637"/>
    </source>
</evidence>
<dbReference type="EMBL" id="CP006670">
    <property type="protein sequence ID" value="EHR78543.1"/>
    <property type="molecule type" value="Genomic_DNA"/>
</dbReference>
<feature type="domain" description="DUF234" evidence="2">
    <location>
        <begin position="306"/>
        <end position="403"/>
    </location>
</feature>
<feature type="domain" description="ATPase" evidence="1">
    <location>
        <begin position="5"/>
        <end position="198"/>
    </location>
</feature>
<accession>H3ZNB9</accession>
<dbReference type="Proteomes" id="UP000015502">
    <property type="component" value="Chromosome"/>
</dbReference>
<dbReference type="InterPro" id="IPR004256">
    <property type="entry name" value="DUF234"/>
</dbReference>
<evidence type="ECO:0000313" key="3">
    <source>
        <dbReference type="EMBL" id="EHR78543.1"/>
    </source>
</evidence>
<dbReference type="Pfam" id="PF03008">
    <property type="entry name" value="DUF234"/>
    <property type="match status" value="1"/>
</dbReference>
<proteinExistence type="predicted"/>
<dbReference type="InterPro" id="IPR011579">
    <property type="entry name" value="ATPase_dom"/>
</dbReference>
<dbReference type="InterPro" id="IPR036388">
    <property type="entry name" value="WH-like_DNA-bd_sf"/>
</dbReference>
<dbReference type="GO" id="GO:0005524">
    <property type="term" value="F:ATP binding"/>
    <property type="evidence" value="ECO:0007669"/>
    <property type="project" value="InterPro"/>
</dbReference>
<dbReference type="PANTHER" id="PTHR34704">
    <property type="entry name" value="ATPASE"/>
    <property type="match status" value="1"/>
</dbReference>
<dbReference type="InterPro" id="IPR027417">
    <property type="entry name" value="P-loop_NTPase"/>
</dbReference>
<evidence type="ECO:0000313" key="4">
    <source>
        <dbReference type="Proteomes" id="UP000015502"/>
    </source>
</evidence>
<dbReference type="Gene3D" id="3.40.50.300">
    <property type="entry name" value="P-loop containing nucleotide triphosphate hydrolases"/>
    <property type="match status" value="1"/>
</dbReference>
<dbReference type="SUPFAM" id="SSF52540">
    <property type="entry name" value="P-loop containing nucleoside triphosphate hydrolases"/>
    <property type="match status" value="1"/>
</dbReference>